<accession>A0A8S1RUF9</accession>
<reference evidence="1" key="1">
    <citation type="submission" date="2021-01" db="EMBL/GenBank/DDBJ databases">
        <authorList>
            <consortium name="Genoscope - CEA"/>
            <person name="William W."/>
        </authorList>
    </citation>
    <scope>NUCLEOTIDE SEQUENCE</scope>
</reference>
<dbReference type="OrthoDB" id="771136at2759"/>
<comment type="caution">
    <text evidence="1">The sequence shown here is derived from an EMBL/GenBank/DDBJ whole genome shotgun (WGS) entry which is preliminary data.</text>
</comment>
<proteinExistence type="predicted"/>
<dbReference type="AlphaFoldDB" id="A0A8S1RUF9"/>
<dbReference type="EMBL" id="CAJJDN010000263">
    <property type="protein sequence ID" value="CAD8130104.1"/>
    <property type="molecule type" value="Genomic_DNA"/>
</dbReference>
<gene>
    <name evidence="1" type="ORF">PSON_ATCC_30995.1.T2630003</name>
</gene>
<organism evidence="1 2">
    <name type="scientific">Paramecium sonneborni</name>
    <dbReference type="NCBI Taxonomy" id="65129"/>
    <lineage>
        <taxon>Eukaryota</taxon>
        <taxon>Sar</taxon>
        <taxon>Alveolata</taxon>
        <taxon>Ciliophora</taxon>
        <taxon>Intramacronucleata</taxon>
        <taxon>Oligohymenophorea</taxon>
        <taxon>Peniculida</taxon>
        <taxon>Parameciidae</taxon>
        <taxon>Paramecium</taxon>
    </lineage>
</organism>
<evidence type="ECO:0000313" key="2">
    <source>
        <dbReference type="Proteomes" id="UP000692954"/>
    </source>
</evidence>
<evidence type="ECO:0000313" key="1">
    <source>
        <dbReference type="EMBL" id="CAD8130104.1"/>
    </source>
</evidence>
<keyword evidence="2" id="KW-1185">Reference proteome</keyword>
<name>A0A8S1RUF9_9CILI</name>
<sequence>MLMNRSLTQEQIRVYNQDTGICKHQHKCKKVVETRTTLDENDI</sequence>
<dbReference type="Proteomes" id="UP000692954">
    <property type="component" value="Unassembled WGS sequence"/>
</dbReference>
<protein>
    <submittedName>
        <fullName evidence="1">Uncharacterized protein</fullName>
    </submittedName>
</protein>